<reference evidence="1 2" key="1">
    <citation type="submission" date="2019-12" db="EMBL/GenBank/DDBJ databases">
        <title>Genomic-based taxomic classification of the family Erythrobacteraceae.</title>
        <authorList>
            <person name="Xu L."/>
        </authorList>
    </citation>
    <scope>NUCLEOTIDE SEQUENCE [LARGE SCALE GENOMIC DNA]</scope>
    <source>
        <strain evidence="1 2">S36</strain>
    </source>
</reference>
<dbReference type="EMBL" id="WTYJ01000001">
    <property type="protein sequence ID" value="MXO98926.1"/>
    <property type="molecule type" value="Genomic_DNA"/>
</dbReference>
<accession>A0A6I4TSL1</accession>
<sequence length="124" mass="13561">MPASPARIGFVLSEYRRATVESPPVSARYGNLARSDENPVESFFVNVADAQIMARQRHDLLSADRRRFGVTVTGLDEVLALPLSGPVVPSAHYEDRQRGTSQPSLVADVSMDFATQTAKMVVWG</sequence>
<evidence type="ECO:0000313" key="1">
    <source>
        <dbReference type="EMBL" id="MXO98926.1"/>
    </source>
</evidence>
<dbReference type="OrthoDB" id="7433194at2"/>
<keyword evidence="2" id="KW-1185">Reference proteome</keyword>
<organism evidence="1 2">
    <name type="scientific">Croceibacterium xixiisoli</name>
    <dbReference type="NCBI Taxonomy" id="1476466"/>
    <lineage>
        <taxon>Bacteria</taxon>
        <taxon>Pseudomonadati</taxon>
        <taxon>Pseudomonadota</taxon>
        <taxon>Alphaproteobacteria</taxon>
        <taxon>Sphingomonadales</taxon>
        <taxon>Erythrobacteraceae</taxon>
        <taxon>Croceibacterium</taxon>
    </lineage>
</organism>
<evidence type="ECO:0000313" key="2">
    <source>
        <dbReference type="Proteomes" id="UP000469430"/>
    </source>
</evidence>
<dbReference type="AlphaFoldDB" id="A0A6I4TSL1"/>
<proteinExistence type="predicted"/>
<dbReference type="Proteomes" id="UP000469430">
    <property type="component" value="Unassembled WGS sequence"/>
</dbReference>
<protein>
    <submittedName>
        <fullName evidence="1">Uncharacterized protein</fullName>
    </submittedName>
</protein>
<gene>
    <name evidence="1" type="ORF">GRI97_07990</name>
</gene>
<dbReference type="RefSeq" id="WP_161390517.1">
    <property type="nucleotide sequence ID" value="NZ_JBHSCP010000001.1"/>
</dbReference>
<name>A0A6I4TSL1_9SPHN</name>
<comment type="caution">
    <text evidence="1">The sequence shown here is derived from an EMBL/GenBank/DDBJ whole genome shotgun (WGS) entry which is preliminary data.</text>
</comment>